<name>A0A540K452_MALBA</name>
<dbReference type="Proteomes" id="UP000315295">
    <property type="component" value="Unassembled WGS sequence"/>
</dbReference>
<sequence length="91" mass="10470">MPPKKKSGQLSKSNTLVLQSPLTTKLSTSPNTHLRICQYTVTVQNGEKRSNPDYMNKSKKMITFPKLQSRLITISAFSFRFSLRGYERERC</sequence>
<accession>A0A540K452</accession>
<reference evidence="1 2" key="1">
    <citation type="journal article" date="2019" name="G3 (Bethesda)">
        <title>Sequencing of a Wild Apple (Malus baccata) Genome Unravels the Differences Between Cultivated and Wild Apple Species Regarding Disease Resistance and Cold Tolerance.</title>
        <authorList>
            <person name="Chen X."/>
        </authorList>
    </citation>
    <scope>NUCLEOTIDE SEQUENCE [LARGE SCALE GENOMIC DNA]</scope>
    <source>
        <strain evidence="2">cv. Shandingzi</strain>
        <tissue evidence="1">Leaves</tissue>
    </source>
</reference>
<dbReference type="AlphaFoldDB" id="A0A540K452"/>
<keyword evidence="2" id="KW-1185">Reference proteome</keyword>
<gene>
    <name evidence="1" type="ORF">C1H46_045458</name>
</gene>
<evidence type="ECO:0000313" key="1">
    <source>
        <dbReference type="EMBL" id="TQD69009.1"/>
    </source>
</evidence>
<comment type="caution">
    <text evidence="1">The sequence shown here is derived from an EMBL/GenBank/DDBJ whole genome shotgun (WGS) entry which is preliminary data.</text>
</comment>
<organism evidence="1 2">
    <name type="scientific">Malus baccata</name>
    <name type="common">Siberian crab apple</name>
    <name type="synonym">Pyrus baccata</name>
    <dbReference type="NCBI Taxonomy" id="106549"/>
    <lineage>
        <taxon>Eukaryota</taxon>
        <taxon>Viridiplantae</taxon>
        <taxon>Streptophyta</taxon>
        <taxon>Embryophyta</taxon>
        <taxon>Tracheophyta</taxon>
        <taxon>Spermatophyta</taxon>
        <taxon>Magnoliopsida</taxon>
        <taxon>eudicotyledons</taxon>
        <taxon>Gunneridae</taxon>
        <taxon>Pentapetalae</taxon>
        <taxon>rosids</taxon>
        <taxon>fabids</taxon>
        <taxon>Rosales</taxon>
        <taxon>Rosaceae</taxon>
        <taxon>Amygdaloideae</taxon>
        <taxon>Maleae</taxon>
        <taxon>Malus</taxon>
    </lineage>
</organism>
<proteinExistence type="predicted"/>
<dbReference type="EMBL" id="VIEB01005850">
    <property type="protein sequence ID" value="TQD69009.1"/>
    <property type="molecule type" value="Genomic_DNA"/>
</dbReference>
<evidence type="ECO:0000313" key="2">
    <source>
        <dbReference type="Proteomes" id="UP000315295"/>
    </source>
</evidence>
<protein>
    <submittedName>
        <fullName evidence="1">Uncharacterized protein</fullName>
    </submittedName>
</protein>